<name>A0A6B3SMC9_9BURK</name>
<evidence type="ECO:0000256" key="1">
    <source>
        <dbReference type="SAM" id="SignalP"/>
    </source>
</evidence>
<comment type="caution">
    <text evidence="2">The sequence shown here is derived from an EMBL/GenBank/DDBJ whole genome shotgun (WGS) entry which is preliminary data.</text>
</comment>
<dbReference type="PANTHER" id="PTHR35271:SF1">
    <property type="entry name" value="ABC TRANSPORTER, SUBSTRATE-BINDING LIPOPROTEIN"/>
    <property type="match status" value="1"/>
</dbReference>
<dbReference type="Gene3D" id="3.40.50.2300">
    <property type="match status" value="2"/>
</dbReference>
<dbReference type="InterPro" id="IPR007487">
    <property type="entry name" value="ABC_transpt-TYRBP-like"/>
</dbReference>
<organism evidence="2 3">
    <name type="scientific">Noviherbaspirillum galbum</name>
    <dbReference type="NCBI Taxonomy" id="2709383"/>
    <lineage>
        <taxon>Bacteria</taxon>
        <taxon>Pseudomonadati</taxon>
        <taxon>Pseudomonadota</taxon>
        <taxon>Betaproteobacteria</taxon>
        <taxon>Burkholderiales</taxon>
        <taxon>Oxalobacteraceae</taxon>
        <taxon>Noviherbaspirillum</taxon>
    </lineage>
</organism>
<dbReference type="PANTHER" id="PTHR35271">
    <property type="entry name" value="ABC TRANSPORTER, SUBSTRATE-BINDING LIPOPROTEIN-RELATED"/>
    <property type="match status" value="1"/>
</dbReference>
<keyword evidence="1" id="KW-0732">Signal</keyword>
<dbReference type="Proteomes" id="UP000482155">
    <property type="component" value="Unassembled WGS sequence"/>
</dbReference>
<evidence type="ECO:0000313" key="3">
    <source>
        <dbReference type="Proteomes" id="UP000482155"/>
    </source>
</evidence>
<evidence type="ECO:0000313" key="2">
    <source>
        <dbReference type="EMBL" id="NEX59532.1"/>
    </source>
</evidence>
<accession>A0A6B3SMC9</accession>
<dbReference type="RefSeq" id="WP_163959770.1">
    <property type="nucleotide sequence ID" value="NZ_JAAIVB010000003.1"/>
</dbReference>
<dbReference type="EMBL" id="JAAIVB010000003">
    <property type="protein sequence ID" value="NEX59532.1"/>
    <property type="molecule type" value="Genomic_DNA"/>
</dbReference>
<dbReference type="Pfam" id="PF04392">
    <property type="entry name" value="ABC_sub_bind"/>
    <property type="match status" value="1"/>
</dbReference>
<feature type="signal peptide" evidence="1">
    <location>
        <begin position="1"/>
        <end position="23"/>
    </location>
</feature>
<protein>
    <recommendedName>
        <fullName evidence="4">ABC transporter substrate-binding protein</fullName>
    </recommendedName>
</protein>
<sequence length="359" mass="39411">MKRHRLISSLLLAFLLPALSARSMEELNPDSMDVGKVYRIEVLQVTDIEPYQESLDGFLGALEAQGFVQGRNLVVNRAKIDFDVEKAGFWSRLGVMLRIREEAQRIAAAKPDLALTIGTPATKHARGILEEARVPVTFTAVANPLDAGCPTLKDCGTNVTGATLYMDIADSLNAIRRVFPHVSRIGMVHTDDENGVAHVAAAKARAARLELAIDSREVEKSDNIVPALKDLYKEGSGIQLFAVPLDTYYGLRNFEPALDMSDYTAENGIPVVSLALVRVPGAVMYVGADFKEVGMLSGRQAVKILAKHMKPDVLPVLRQAQPTILFDPERAQALHIDIPETETATRLQRGRFWQLSMGK</sequence>
<proteinExistence type="predicted"/>
<gene>
    <name evidence="2" type="ORF">G3574_00430</name>
</gene>
<reference evidence="2 3" key="1">
    <citation type="submission" date="2020-02" db="EMBL/GenBank/DDBJ databases">
        <authorList>
            <person name="Kim M.K."/>
        </authorList>
    </citation>
    <scope>NUCLEOTIDE SEQUENCE [LARGE SCALE GENOMIC DNA]</scope>
    <source>
        <strain evidence="2 3">17J57-3</strain>
    </source>
</reference>
<keyword evidence="3" id="KW-1185">Reference proteome</keyword>
<feature type="chain" id="PRO_5025393425" description="ABC transporter substrate-binding protein" evidence="1">
    <location>
        <begin position="24"/>
        <end position="359"/>
    </location>
</feature>
<evidence type="ECO:0008006" key="4">
    <source>
        <dbReference type="Google" id="ProtNLM"/>
    </source>
</evidence>
<dbReference type="AlphaFoldDB" id="A0A6B3SMC9"/>